<organism evidence="1 2">
    <name type="scientific">Haloquadratum walsbyi (strain DSM 16854 / JCM 12705 / C23)</name>
    <dbReference type="NCBI Taxonomy" id="768065"/>
    <lineage>
        <taxon>Archaea</taxon>
        <taxon>Methanobacteriati</taxon>
        <taxon>Methanobacteriota</taxon>
        <taxon>Stenosarchaea group</taxon>
        <taxon>Halobacteria</taxon>
        <taxon>Halobacteriales</taxon>
        <taxon>Haloferacaceae</taxon>
        <taxon>Haloquadratum</taxon>
    </lineage>
</organism>
<evidence type="ECO:0000313" key="2">
    <source>
        <dbReference type="Proteomes" id="UP000007954"/>
    </source>
</evidence>
<dbReference type="EMBL" id="FR746099">
    <property type="protein sequence ID" value="CCC40353.1"/>
    <property type="molecule type" value="Genomic_DNA"/>
</dbReference>
<dbReference type="Proteomes" id="UP000007954">
    <property type="component" value="Chromosome"/>
</dbReference>
<evidence type="ECO:0000313" key="1">
    <source>
        <dbReference type="EMBL" id="CCC40353.1"/>
    </source>
</evidence>
<accession>G0LIV1</accession>
<dbReference type="HOGENOM" id="CLU_1830568_0_0_2"/>
<dbReference type="InterPro" id="IPR036388">
    <property type="entry name" value="WH-like_DNA-bd_sf"/>
</dbReference>
<reference evidence="1 2" key="1">
    <citation type="journal article" date="2011" name="PLoS ONE">
        <title>Haloquadratum walsbyi: limited diversity in a global pond.</title>
        <authorList>
            <person name="Dyall-Smith M."/>
            <person name="Pfeiffer F."/>
            <person name="Klee K."/>
            <person name="Palm P."/>
            <person name="Gross K."/>
            <person name="Schuster S.C."/>
            <person name="Rampp M."/>
            <person name="Oesterhelt D."/>
        </authorList>
    </citation>
    <scope>NUCLEOTIDE SEQUENCE [LARGE SCALE GENOMIC DNA]</scope>
    <source>
        <strain evidence="2">DSM 16854 / JCM 12705 / C23</strain>
    </source>
</reference>
<dbReference type="AlphaFoldDB" id="G0LIV1"/>
<dbReference type="InterPro" id="IPR036390">
    <property type="entry name" value="WH_DNA-bd_sf"/>
</dbReference>
<dbReference type="SUPFAM" id="SSF46785">
    <property type="entry name" value="Winged helix' DNA-binding domain"/>
    <property type="match status" value="1"/>
</dbReference>
<name>G0LIV1_HALWC</name>
<dbReference type="Gene3D" id="1.10.10.10">
    <property type="entry name" value="Winged helix-like DNA-binding domain superfamily/Winged helix DNA-binding domain"/>
    <property type="match status" value="1"/>
</dbReference>
<sequence>MPIPTYLKEKYISMTQNDAKKRILQVLAHGRSNTHHIYQQSNLDDEVVPEVLAQLCASGLVTEVDRGLYSITPAGLDRLDHDYPSEAGFLTTTEVIHDTPTIKTIRLHGDRQIVETQVDDESVTMLADALYEVLTGTHAEDEITEALKEFLNR</sequence>
<protein>
    <submittedName>
        <fullName evidence="1">Uncharacterized protein</fullName>
    </submittedName>
</protein>
<dbReference type="KEGG" id="hwc:Hqrw_2507"/>
<proteinExistence type="predicted"/>
<gene>
    <name evidence="1" type="ordered locus">Hqrw_2507</name>
</gene>
<dbReference type="OrthoDB" id="351038at2157"/>